<name>A0A161LYN8_9ACTN</name>
<evidence type="ECO:0000256" key="3">
    <source>
        <dbReference type="ARBA" id="ARBA00023163"/>
    </source>
</evidence>
<keyword evidence="1" id="KW-0805">Transcription regulation</keyword>
<feature type="DNA-binding region" description="H-T-H motif" evidence="4">
    <location>
        <begin position="44"/>
        <end position="63"/>
    </location>
</feature>
<dbReference type="Gene3D" id="1.10.357.10">
    <property type="entry name" value="Tetracycline Repressor, domain 2"/>
    <property type="match status" value="1"/>
</dbReference>
<feature type="domain" description="HTH tetR-type" evidence="5">
    <location>
        <begin position="23"/>
        <end position="81"/>
    </location>
</feature>
<dbReference type="InterPro" id="IPR001647">
    <property type="entry name" value="HTH_TetR"/>
</dbReference>
<dbReference type="OrthoDB" id="3869819at2"/>
<dbReference type="SUPFAM" id="SSF46689">
    <property type="entry name" value="Homeodomain-like"/>
    <property type="match status" value="1"/>
</dbReference>
<dbReference type="InterPro" id="IPR050109">
    <property type="entry name" value="HTH-type_TetR-like_transc_reg"/>
</dbReference>
<protein>
    <submittedName>
        <fullName evidence="6">TetR family transcriptional regulator</fullName>
    </submittedName>
</protein>
<keyword evidence="3" id="KW-0804">Transcription</keyword>
<evidence type="ECO:0000313" key="6">
    <source>
        <dbReference type="EMBL" id="GAT70989.1"/>
    </source>
</evidence>
<dbReference type="STRING" id="161355.PS9374_06680"/>
<accession>A0A161LYN8</accession>
<dbReference type="GO" id="GO:0000976">
    <property type="term" value="F:transcription cis-regulatory region binding"/>
    <property type="evidence" value="ECO:0007669"/>
    <property type="project" value="TreeGrafter"/>
</dbReference>
<dbReference type="InterPro" id="IPR036271">
    <property type="entry name" value="Tet_transcr_reg_TetR-rel_C_sf"/>
</dbReference>
<evidence type="ECO:0000256" key="2">
    <source>
        <dbReference type="ARBA" id="ARBA00023125"/>
    </source>
</evidence>
<dbReference type="SUPFAM" id="SSF48498">
    <property type="entry name" value="Tetracyclin repressor-like, C-terminal domain"/>
    <property type="match status" value="1"/>
</dbReference>
<dbReference type="Pfam" id="PF00440">
    <property type="entry name" value="TetR_N"/>
    <property type="match status" value="1"/>
</dbReference>
<evidence type="ECO:0000259" key="5">
    <source>
        <dbReference type="PROSITE" id="PS50977"/>
    </source>
</evidence>
<dbReference type="PANTHER" id="PTHR30055:SF234">
    <property type="entry name" value="HTH-TYPE TRANSCRIPTIONAL REGULATOR BETI"/>
    <property type="match status" value="1"/>
</dbReference>
<dbReference type="PROSITE" id="PS50977">
    <property type="entry name" value="HTH_TETR_2"/>
    <property type="match status" value="1"/>
</dbReference>
<reference evidence="6 7" key="1">
    <citation type="journal article" date="2016" name="Genome Announc.">
        <title>Draft Genome Sequence of Planomonospora sphaerica JCM9374, a Rare Actinomycete.</title>
        <authorList>
            <person name="Dohra H."/>
            <person name="Suzuki T."/>
            <person name="Inoue Y."/>
            <person name="Kodani S."/>
        </authorList>
    </citation>
    <scope>NUCLEOTIDE SEQUENCE [LARGE SCALE GENOMIC DNA]</scope>
    <source>
        <strain evidence="6 7">JCM 9374</strain>
    </source>
</reference>
<sequence>MATDRTSTAAGAGPRVRRRADAERSIAAIVEAALAVFGRDADATMADIARAAGVGRVTLYSHFPSREDLLEEVMGRAIGEARTVLDAIPVQDLPADQALAEVVRSCWQVLDRYRSLQAAAVRVLGPERMRAHHDEPMAVVSDLLARGRKDGTVRADLPHDWLLATVYSLLHTAAAEVEAGRLPAADVPDVLEATLASVLAPPEQAS</sequence>
<gene>
    <name evidence="6" type="ORF">PS9374_06680</name>
</gene>
<evidence type="ECO:0000256" key="4">
    <source>
        <dbReference type="PROSITE-ProRule" id="PRU00335"/>
    </source>
</evidence>
<keyword evidence="2 4" id="KW-0238">DNA-binding</keyword>
<dbReference type="PANTHER" id="PTHR30055">
    <property type="entry name" value="HTH-TYPE TRANSCRIPTIONAL REGULATOR RUTR"/>
    <property type="match status" value="1"/>
</dbReference>
<organism evidence="6 7">
    <name type="scientific">Planomonospora sphaerica</name>
    <dbReference type="NCBI Taxonomy" id="161355"/>
    <lineage>
        <taxon>Bacteria</taxon>
        <taxon>Bacillati</taxon>
        <taxon>Actinomycetota</taxon>
        <taxon>Actinomycetes</taxon>
        <taxon>Streptosporangiales</taxon>
        <taxon>Streptosporangiaceae</taxon>
        <taxon>Planomonospora</taxon>
    </lineage>
</organism>
<proteinExistence type="predicted"/>
<comment type="caution">
    <text evidence="6">The sequence shown here is derived from an EMBL/GenBank/DDBJ whole genome shotgun (WGS) entry which is preliminary data.</text>
</comment>
<dbReference type="Proteomes" id="UP000077701">
    <property type="component" value="Unassembled WGS sequence"/>
</dbReference>
<evidence type="ECO:0000256" key="1">
    <source>
        <dbReference type="ARBA" id="ARBA00023015"/>
    </source>
</evidence>
<dbReference type="InterPro" id="IPR009057">
    <property type="entry name" value="Homeodomain-like_sf"/>
</dbReference>
<dbReference type="GO" id="GO:0003700">
    <property type="term" value="F:DNA-binding transcription factor activity"/>
    <property type="evidence" value="ECO:0007669"/>
    <property type="project" value="TreeGrafter"/>
</dbReference>
<dbReference type="EMBL" id="BDCX01000021">
    <property type="protein sequence ID" value="GAT70989.1"/>
    <property type="molecule type" value="Genomic_DNA"/>
</dbReference>
<evidence type="ECO:0000313" key="7">
    <source>
        <dbReference type="Proteomes" id="UP000077701"/>
    </source>
</evidence>
<keyword evidence="7" id="KW-1185">Reference proteome</keyword>
<reference evidence="7" key="2">
    <citation type="submission" date="2016-04" db="EMBL/GenBank/DDBJ databases">
        <title>Planomonospora sphaerica JCM9374 whole genome shotgun sequence.</title>
        <authorList>
            <person name="Suzuki T."/>
            <person name="Dohra H."/>
            <person name="Kodani S."/>
        </authorList>
    </citation>
    <scope>NUCLEOTIDE SEQUENCE [LARGE SCALE GENOMIC DNA]</scope>
    <source>
        <strain evidence="7">JCM 9374</strain>
    </source>
</reference>
<dbReference type="AlphaFoldDB" id="A0A161LYN8"/>
<dbReference type="RefSeq" id="WP_068903746.1">
    <property type="nucleotide sequence ID" value="NZ_BDCX01000021.1"/>
</dbReference>